<gene>
    <name evidence="7" type="ORF">M8C21_010922</name>
</gene>
<feature type="signal peptide" evidence="5">
    <location>
        <begin position="1"/>
        <end position="26"/>
    </location>
</feature>
<keyword evidence="2" id="KW-0325">Glycoprotein</keyword>
<keyword evidence="4" id="KW-0812">Transmembrane</keyword>
<dbReference type="GO" id="GO:0046872">
    <property type="term" value="F:metal ion binding"/>
    <property type="evidence" value="ECO:0007669"/>
    <property type="project" value="UniProtKB-KW"/>
</dbReference>
<feature type="compositionally biased region" description="Pro residues" evidence="3">
    <location>
        <begin position="137"/>
        <end position="149"/>
    </location>
</feature>
<dbReference type="PANTHER" id="PTHR33021">
    <property type="entry name" value="BLUE COPPER PROTEIN"/>
    <property type="match status" value="1"/>
</dbReference>
<feature type="domain" description="Phytocyanin" evidence="6">
    <location>
        <begin position="27"/>
        <end position="129"/>
    </location>
</feature>
<evidence type="ECO:0000256" key="3">
    <source>
        <dbReference type="SAM" id="MobiDB-lite"/>
    </source>
</evidence>
<evidence type="ECO:0000259" key="6">
    <source>
        <dbReference type="PROSITE" id="PS51485"/>
    </source>
</evidence>
<proteinExistence type="predicted"/>
<accession>A0AAD5CM51</accession>
<evidence type="ECO:0000313" key="7">
    <source>
        <dbReference type="EMBL" id="KAI7744134.1"/>
    </source>
</evidence>
<keyword evidence="1" id="KW-0479">Metal-binding</keyword>
<keyword evidence="4" id="KW-0472">Membrane</keyword>
<feature type="region of interest" description="Disordered" evidence="3">
    <location>
        <begin position="130"/>
        <end position="154"/>
    </location>
</feature>
<dbReference type="InterPro" id="IPR003245">
    <property type="entry name" value="Phytocyanin_dom"/>
</dbReference>
<dbReference type="GO" id="GO:0009055">
    <property type="term" value="F:electron transfer activity"/>
    <property type="evidence" value="ECO:0007669"/>
    <property type="project" value="InterPro"/>
</dbReference>
<dbReference type="SUPFAM" id="SSF49503">
    <property type="entry name" value="Cupredoxins"/>
    <property type="match status" value="1"/>
</dbReference>
<evidence type="ECO:0000313" key="8">
    <source>
        <dbReference type="Proteomes" id="UP001206925"/>
    </source>
</evidence>
<dbReference type="PROSITE" id="PS51485">
    <property type="entry name" value="PHYTOCYANIN"/>
    <property type="match status" value="1"/>
</dbReference>
<keyword evidence="8" id="KW-1185">Reference proteome</keyword>
<name>A0AAD5CM51_AMBAR</name>
<dbReference type="AlphaFoldDB" id="A0AAD5CM51"/>
<keyword evidence="5" id="KW-0732">Signal</keyword>
<organism evidence="7 8">
    <name type="scientific">Ambrosia artemisiifolia</name>
    <name type="common">Common ragweed</name>
    <dbReference type="NCBI Taxonomy" id="4212"/>
    <lineage>
        <taxon>Eukaryota</taxon>
        <taxon>Viridiplantae</taxon>
        <taxon>Streptophyta</taxon>
        <taxon>Embryophyta</taxon>
        <taxon>Tracheophyta</taxon>
        <taxon>Spermatophyta</taxon>
        <taxon>Magnoliopsida</taxon>
        <taxon>eudicotyledons</taxon>
        <taxon>Gunneridae</taxon>
        <taxon>Pentapetalae</taxon>
        <taxon>asterids</taxon>
        <taxon>campanulids</taxon>
        <taxon>Asterales</taxon>
        <taxon>Asteraceae</taxon>
        <taxon>Asteroideae</taxon>
        <taxon>Heliantheae alliance</taxon>
        <taxon>Heliantheae</taxon>
        <taxon>Ambrosia</taxon>
    </lineage>
</organism>
<dbReference type="InterPro" id="IPR039391">
    <property type="entry name" value="Phytocyanin-like"/>
</dbReference>
<evidence type="ECO:0000256" key="4">
    <source>
        <dbReference type="SAM" id="Phobius"/>
    </source>
</evidence>
<evidence type="ECO:0000256" key="5">
    <source>
        <dbReference type="SAM" id="SignalP"/>
    </source>
</evidence>
<dbReference type="EMBL" id="JAMZMK010007578">
    <property type="protein sequence ID" value="KAI7744134.1"/>
    <property type="molecule type" value="Genomic_DNA"/>
</dbReference>
<dbReference type="Pfam" id="PF02298">
    <property type="entry name" value="Cu_bind_like"/>
    <property type="match status" value="1"/>
</dbReference>
<dbReference type="PANTHER" id="PTHR33021:SF496">
    <property type="entry name" value="OS08G0482700 PROTEIN"/>
    <property type="match status" value="1"/>
</dbReference>
<evidence type="ECO:0000256" key="2">
    <source>
        <dbReference type="ARBA" id="ARBA00023180"/>
    </source>
</evidence>
<dbReference type="Proteomes" id="UP001206925">
    <property type="component" value="Unassembled WGS sequence"/>
</dbReference>
<keyword evidence="4" id="KW-1133">Transmembrane helix</keyword>
<evidence type="ECO:0000256" key="1">
    <source>
        <dbReference type="ARBA" id="ARBA00022723"/>
    </source>
</evidence>
<dbReference type="FunFam" id="2.60.40.420:FF:000003">
    <property type="entry name" value="Blue copper"/>
    <property type="match status" value="1"/>
</dbReference>
<protein>
    <recommendedName>
        <fullName evidence="6">Phytocyanin domain-containing protein</fullName>
    </recommendedName>
</protein>
<sequence>MERNHHLAMPWMVILSAILIVPSSLAATYNVGDNLGWATPTGGDPYAIWASQHTFVVGDALVFNFISGSHTVANVTRSAFDSCNTGNPLSIQTNSPANFTINTIGRHYFICTILNHCSLNQKLTITARANTNNAPSPTSPPGSPSPSSPPMKSSVGAPDMGAITIFMLIFIGLLVHFTMSS</sequence>
<feature type="chain" id="PRO_5042236870" description="Phytocyanin domain-containing protein" evidence="5">
    <location>
        <begin position="27"/>
        <end position="181"/>
    </location>
</feature>
<dbReference type="GO" id="GO:0005886">
    <property type="term" value="C:plasma membrane"/>
    <property type="evidence" value="ECO:0007669"/>
    <property type="project" value="TreeGrafter"/>
</dbReference>
<dbReference type="Gene3D" id="2.60.40.420">
    <property type="entry name" value="Cupredoxins - blue copper proteins"/>
    <property type="match status" value="1"/>
</dbReference>
<dbReference type="InterPro" id="IPR008972">
    <property type="entry name" value="Cupredoxin"/>
</dbReference>
<feature type="transmembrane region" description="Helical" evidence="4">
    <location>
        <begin position="160"/>
        <end position="179"/>
    </location>
</feature>
<comment type="caution">
    <text evidence="7">The sequence shown here is derived from an EMBL/GenBank/DDBJ whole genome shotgun (WGS) entry which is preliminary data.</text>
</comment>
<reference evidence="7" key="1">
    <citation type="submission" date="2022-06" db="EMBL/GenBank/DDBJ databases">
        <title>Uncovering the hologenomic basis of an extraordinary plant invasion.</title>
        <authorList>
            <person name="Bieker V.C."/>
            <person name="Martin M.D."/>
            <person name="Gilbert T."/>
            <person name="Hodgins K."/>
            <person name="Battlay P."/>
            <person name="Petersen B."/>
            <person name="Wilson J."/>
        </authorList>
    </citation>
    <scope>NUCLEOTIDE SEQUENCE</scope>
    <source>
        <strain evidence="7">AA19_3_7</strain>
        <tissue evidence="7">Leaf</tissue>
    </source>
</reference>